<proteinExistence type="predicted"/>
<evidence type="ECO:0000259" key="2">
    <source>
        <dbReference type="Pfam" id="PF24924"/>
    </source>
</evidence>
<dbReference type="InterPro" id="IPR056647">
    <property type="entry name" value="DUF7745"/>
</dbReference>
<evidence type="ECO:0000313" key="3">
    <source>
        <dbReference type="EMBL" id="MBA0647734.1"/>
    </source>
</evidence>
<dbReference type="PANTHER" id="PTHR48200:SF1">
    <property type="entry name" value="AMINOTRANSFERASE-LIKE PLANT MOBILE DOMAIN-CONTAINING PROTEIN"/>
    <property type="match status" value="1"/>
</dbReference>
<protein>
    <recommendedName>
        <fullName evidence="2">DUF7745 domain-containing protein</fullName>
    </recommendedName>
</protein>
<organism evidence="3 4">
    <name type="scientific">Gossypium klotzschianum</name>
    <dbReference type="NCBI Taxonomy" id="34286"/>
    <lineage>
        <taxon>Eukaryota</taxon>
        <taxon>Viridiplantae</taxon>
        <taxon>Streptophyta</taxon>
        <taxon>Embryophyta</taxon>
        <taxon>Tracheophyta</taxon>
        <taxon>Spermatophyta</taxon>
        <taxon>Magnoliopsida</taxon>
        <taxon>eudicotyledons</taxon>
        <taxon>Gunneridae</taxon>
        <taxon>Pentapetalae</taxon>
        <taxon>rosids</taxon>
        <taxon>malvids</taxon>
        <taxon>Malvales</taxon>
        <taxon>Malvaceae</taxon>
        <taxon>Malvoideae</taxon>
        <taxon>Gossypium</taxon>
    </lineage>
</organism>
<keyword evidence="4" id="KW-1185">Reference proteome</keyword>
<keyword evidence="1" id="KW-0472">Membrane</keyword>
<dbReference type="Pfam" id="PF24924">
    <property type="entry name" value="DUF7745"/>
    <property type="match status" value="1"/>
</dbReference>
<keyword evidence="1" id="KW-0812">Transmembrane</keyword>
<dbReference type="PANTHER" id="PTHR48200">
    <property type="entry name" value="PROTEIN, PUTATIVE-RELATED"/>
    <property type="match status" value="1"/>
</dbReference>
<evidence type="ECO:0000256" key="1">
    <source>
        <dbReference type="SAM" id="Phobius"/>
    </source>
</evidence>
<comment type="caution">
    <text evidence="3">The sequence shown here is derived from an EMBL/GenBank/DDBJ whole genome shotgun (WGS) entry which is preliminary data.</text>
</comment>
<dbReference type="Proteomes" id="UP000593573">
    <property type="component" value="Unassembled WGS sequence"/>
</dbReference>
<keyword evidence="1" id="KW-1133">Transmembrane helix</keyword>
<sequence length="178" mass="20604">VGLVPTVKEYTTLFRRPRIQVDKAYSEAVSVSTFLKKLMSITGISEQWVMTWIEQKGDSTYIPWKSLRDLILAHPDTKKRVDVFVLSIMGLVIFPIVLGHIDYAVSNIFNRLDKRVTPVLTNLAKIFRSLSACWRASEGKFIGRDDISKEKWMAILQSLQEENVEWRAPWMIPDEILY</sequence>
<dbReference type="AlphaFoldDB" id="A0A7J8UBT6"/>
<feature type="non-terminal residue" evidence="3">
    <location>
        <position position="1"/>
    </location>
</feature>
<feature type="domain" description="DUF7745" evidence="2">
    <location>
        <begin position="3"/>
        <end position="141"/>
    </location>
</feature>
<reference evidence="3 4" key="1">
    <citation type="journal article" date="2019" name="Genome Biol. Evol.">
        <title>Insights into the evolution of the New World diploid cottons (Gossypium, subgenus Houzingenia) based on genome sequencing.</title>
        <authorList>
            <person name="Grover C.E."/>
            <person name="Arick M.A. 2nd"/>
            <person name="Thrash A."/>
            <person name="Conover J.L."/>
            <person name="Sanders W.S."/>
            <person name="Peterson D.G."/>
            <person name="Frelichowski J.E."/>
            <person name="Scheffler J.A."/>
            <person name="Scheffler B.E."/>
            <person name="Wendel J.F."/>
        </authorList>
    </citation>
    <scope>NUCLEOTIDE SEQUENCE [LARGE SCALE GENOMIC DNA]</scope>
    <source>
        <strain evidence="3">57</strain>
        <tissue evidence="3">Leaf</tissue>
    </source>
</reference>
<name>A0A7J8UBT6_9ROSI</name>
<dbReference type="EMBL" id="JABFAB010000005">
    <property type="protein sequence ID" value="MBA0647734.1"/>
    <property type="molecule type" value="Genomic_DNA"/>
</dbReference>
<evidence type="ECO:0000313" key="4">
    <source>
        <dbReference type="Proteomes" id="UP000593573"/>
    </source>
</evidence>
<feature type="transmembrane region" description="Helical" evidence="1">
    <location>
        <begin position="83"/>
        <end position="105"/>
    </location>
</feature>
<gene>
    <name evidence="3" type="ORF">Goklo_015568</name>
</gene>
<accession>A0A7J8UBT6</accession>